<dbReference type="Proteomes" id="UP000694044">
    <property type="component" value="Unassembled WGS sequence"/>
</dbReference>
<keyword evidence="3" id="KW-1185">Reference proteome</keyword>
<evidence type="ECO:0000256" key="1">
    <source>
        <dbReference type="SAM" id="MobiDB-lite"/>
    </source>
</evidence>
<dbReference type="AlphaFoldDB" id="A0A8T1WAM4"/>
<feature type="compositionally biased region" description="Low complexity" evidence="1">
    <location>
        <begin position="117"/>
        <end position="137"/>
    </location>
</feature>
<evidence type="ECO:0000313" key="3">
    <source>
        <dbReference type="Proteomes" id="UP000694044"/>
    </source>
</evidence>
<gene>
    <name evidence="2" type="ORF">PHYPSEUDO_008183</name>
</gene>
<comment type="caution">
    <text evidence="2">The sequence shown here is derived from an EMBL/GenBank/DDBJ whole genome shotgun (WGS) entry which is preliminary data.</text>
</comment>
<feature type="compositionally biased region" description="Low complexity" evidence="1">
    <location>
        <begin position="76"/>
        <end position="92"/>
    </location>
</feature>
<dbReference type="OrthoDB" id="127304at2759"/>
<feature type="compositionally biased region" description="Polar residues" evidence="1">
    <location>
        <begin position="206"/>
        <end position="215"/>
    </location>
</feature>
<organism evidence="2 3">
    <name type="scientific">Phytophthora pseudosyringae</name>
    <dbReference type="NCBI Taxonomy" id="221518"/>
    <lineage>
        <taxon>Eukaryota</taxon>
        <taxon>Sar</taxon>
        <taxon>Stramenopiles</taxon>
        <taxon>Oomycota</taxon>
        <taxon>Peronosporomycetes</taxon>
        <taxon>Peronosporales</taxon>
        <taxon>Peronosporaceae</taxon>
        <taxon>Phytophthora</taxon>
    </lineage>
</organism>
<evidence type="ECO:0000313" key="2">
    <source>
        <dbReference type="EMBL" id="KAG7390355.1"/>
    </source>
</evidence>
<feature type="region of interest" description="Disordered" evidence="1">
    <location>
        <begin position="278"/>
        <end position="303"/>
    </location>
</feature>
<reference evidence="2" key="1">
    <citation type="submission" date="2021-02" db="EMBL/GenBank/DDBJ databases">
        <authorList>
            <person name="Palmer J.M."/>
        </authorList>
    </citation>
    <scope>NUCLEOTIDE SEQUENCE</scope>
    <source>
        <strain evidence="2">SCRP734</strain>
    </source>
</reference>
<protein>
    <submittedName>
        <fullName evidence="2">Uncharacterized protein</fullName>
    </submittedName>
</protein>
<feature type="region of interest" description="Disordered" evidence="1">
    <location>
        <begin position="1"/>
        <end position="28"/>
    </location>
</feature>
<accession>A0A8T1WAM4</accession>
<sequence>MTTSAASIAIPSDVHPFAANVSPRGVDLEGRLDLSLDALIKERRKEHKLLKKQEDAKKHKTKPQPADKRKTHKQAKSQQQPKQKQQQQQQASTLKNGQKAQRKALVNKNRGLPTLSAAAKNKTAQAKTKTSIAATTAKLRRQMRTDKAKNASSGRLVVSPRAVKGTNPNNAAQQSKKKKNVPQQTRKVSPPTRVAQPKSGKKLQALKQQPKTQAKTPVRQVMRPNSKKAKLSITITGQVAKKNTQKKHKTASKVLLPGKLSQALTKTTSAAKKIVQRAKKNRKATAAKKTQVVRKVPGQRKKN</sequence>
<name>A0A8T1WAM4_9STRA</name>
<dbReference type="EMBL" id="JAGDFM010000033">
    <property type="protein sequence ID" value="KAG7390355.1"/>
    <property type="molecule type" value="Genomic_DNA"/>
</dbReference>
<feature type="region of interest" description="Disordered" evidence="1">
    <location>
        <begin position="47"/>
        <end position="254"/>
    </location>
</feature>
<proteinExistence type="predicted"/>